<keyword evidence="4" id="KW-1185">Reference proteome</keyword>
<evidence type="ECO:0000256" key="1">
    <source>
        <dbReference type="SAM" id="Phobius"/>
    </source>
</evidence>
<evidence type="ECO:0000259" key="2">
    <source>
        <dbReference type="Pfam" id="PF07811"/>
    </source>
</evidence>
<accession>A0ABX7R0W4</accession>
<organism evidence="3 4">
    <name type="scientific">Shewanella sedimentimangrovi</name>
    <dbReference type="NCBI Taxonomy" id="2814293"/>
    <lineage>
        <taxon>Bacteria</taxon>
        <taxon>Pseudomonadati</taxon>
        <taxon>Pseudomonadota</taxon>
        <taxon>Gammaproteobacteria</taxon>
        <taxon>Alteromonadales</taxon>
        <taxon>Shewanellaceae</taxon>
        <taxon>Shewanella</taxon>
    </lineage>
</organism>
<protein>
    <submittedName>
        <fullName evidence="3">Pilus assembly protein</fullName>
    </submittedName>
</protein>
<keyword evidence="1" id="KW-0472">Membrane</keyword>
<evidence type="ECO:0000313" key="3">
    <source>
        <dbReference type="EMBL" id="QSX36821.1"/>
    </source>
</evidence>
<keyword evidence="1" id="KW-1133">Transmembrane helix</keyword>
<feature type="domain" description="TadE-like" evidence="2">
    <location>
        <begin position="6"/>
        <end position="48"/>
    </location>
</feature>
<reference evidence="3 4" key="1">
    <citation type="submission" date="2021-03" db="EMBL/GenBank/DDBJ databases">
        <title>Novel species identification of genus Shewanella.</title>
        <authorList>
            <person name="Liu G."/>
            <person name="Zhang Q."/>
        </authorList>
    </citation>
    <scope>NUCLEOTIDE SEQUENCE [LARGE SCALE GENOMIC DNA]</scope>
    <source>
        <strain evidence="3 4">FJAT-52962</strain>
    </source>
</reference>
<dbReference type="Pfam" id="PF07811">
    <property type="entry name" value="TadE"/>
    <property type="match status" value="1"/>
</dbReference>
<dbReference type="Proteomes" id="UP000663207">
    <property type="component" value="Chromosome"/>
</dbReference>
<gene>
    <name evidence="3" type="ORF">JYB85_16325</name>
</gene>
<feature type="transmembrane region" description="Helical" evidence="1">
    <location>
        <begin position="7"/>
        <end position="27"/>
    </location>
</feature>
<keyword evidence="1" id="KW-0812">Transmembrane</keyword>
<sequence>MKKQRGIYVVEFAIVGGVFFVLLFSALEIGRLFYTYSVLQEASRRATRLATVCYPTTDIDQLALFNGANLVPNLSASNLYFLYLKKDGTAATEPDGSDIDLVRAEIRDYRHQFLVPGLYRTLNSPVFSTTLPRESLGVYPGGITDCQ</sequence>
<evidence type="ECO:0000313" key="4">
    <source>
        <dbReference type="Proteomes" id="UP000663207"/>
    </source>
</evidence>
<name>A0ABX7R0W4_9GAMM</name>
<proteinExistence type="predicted"/>
<dbReference type="RefSeq" id="WP_207380139.1">
    <property type="nucleotide sequence ID" value="NZ_CP071502.1"/>
</dbReference>
<dbReference type="InterPro" id="IPR012495">
    <property type="entry name" value="TadE-like_dom"/>
</dbReference>
<dbReference type="EMBL" id="CP071502">
    <property type="protein sequence ID" value="QSX36821.1"/>
    <property type="molecule type" value="Genomic_DNA"/>
</dbReference>